<organism evidence="3 4">
    <name type="scientific">Gordonia liuliyuniae</name>
    <dbReference type="NCBI Taxonomy" id="2911517"/>
    <lineage>
        <taxon>Bacteria</taxon>
        <taxon>Bacillati</taxon>
        <taxon>Actinomycetota</taxon>
        <taxon>Actinomycetes</taxon>
        <taxon>Mycobacteriales</taxon>
        <taxon>Gordoniaceae</taxon>
        <taxon>Gordonia</taxon>
    </lineage>
</organism>
<feature type="domain" description="PAS" evidence="1">
    <location>
        <begin position="32"/>
        <end position="78"/>
    </location>
</feature>
<gene>
    <name evidence="3" type="ORF">L5G33_12240</name>
</gene>
<evidence type="ECO:0000259" key="2">
    <source>
        <dbReference type="PROSITE" id="PS50921"/>
    </source>
</evidence>
<dbReference type="EMBL" id="JAKKOR010000009">
    <property type="protein sequence ID" value="MCF8589229.1"/>
    <property type="molecule type" value="Genomic_DNA"/>
</dbReference>
<dbReference type="InterPro" id="IPR000014">
    <property type="entry name" value="PAS"/>
</dbReference>
<dbReference type="InterPro" id="IPR011006">
    <property type="entry name" value="CheY-like_superfamily"/>
</dbReference>
<sequence length="235" mass="26776">MPDHDDAVSTVEDTNFRFGRFWYYIDEDRWQWSDELARLHGYESAAVVVPTSDVLLRHKHPDDKERVAELIERVRRGDEPFSSRHRIVDLIGNVVPVIVLAELIVDPTTGRRRGTSGFYVAEPPTRAMTATTDAYVKKIPGSGGMDIDEVVRRRATIERAKGALMLVYRLDEQQAFDLLVWRSQESNTKLHTLAAVIETRFAEVDVSSATRSSFDQVLLSAHEEYSASRRDELDV</sequence>
<dbReference type="InterPro" id="IPR013655">
    <property type="entry name" value="PAS_fold_3"/>
</dbReference>
<dbReference type="InterPro" id="IPR035965">
    <property type="entry name" value="PAS-like_dom_sf"/>
</dbReference>
<keyword evidence="4" id="KW-1185">Reference proteome</keyword>
<accession>A0ABS9IUJ1</accession>
<reference evidence="3 4" key="1">
    <citation type="submission" date="2022-01" db="EMBL/GenBank/DDBJ databases">
        <authorList>
            <person name="Huang Y."/>
        </authorList>
    </citation>
    <scope>NUCLEOTIDE SEQUENCE [LARGE SCALE GENOMIC DNA]</scope>
    <source>
        <strain evidence="3 4">HY366</strain>
    </source>
</reference>
<dbReference type="RefSeq" id="WP_236998465.1">
    <property type="nucleotide sequence ID" value="NZ_JAKKOR010000009.1"/>
</dbReference>
<dbReference type="Gene3D" id="3.30.450.20">
    <property type="entry name" value="PAS domain"/>
    <property type="match status" value="1"/>
</dbReference>
<dbReference type="PROSITE" id="PS50921">
    <property type="entry name" value="ANTAR"/>
    <property type="match status" value="1"/>
</dbReference>
<dbReference type="PROSITE" id="PS50112">
    <property type="entry name" value="PAS"/>
    <property type="match status" value="1"/>
</dbReference>
<dbReference type="Gene3D" id="1.10.10.10">
    <property type="entry name" value="Winged helix-like DNA-binding domain superfamily/Winged helix DNA-binding domain"/>
    <property type="match status" value="1"/>
</dbReference>
<comment type="caution">
    <text evidence="3">The sequence shown here is derived from an EMBL/GenBank/DDBJ whole genome shotgun (WGS) entry which is preliminary data.</text>
</comment>
<evidence type="ECO:0000313" key="4">
    <source>
        <dbReference type="Proteomes" id="UP001200110"/>
    </source>
</evidence>
<dbReference type="SUPFAM" id="SSF52172">
    <property type="entry name" value="CheY-like"/>
    <property type="match status" value="1"/>
</dbReference>
<dbReference type="Pfam" id="PF08447">
    <property type="entry name" value="PAS_3"/>
    <property type="match status" value="1"/>
</dbReference>
<name>A0ABS9IUJ1_9ACTN</name>
<evidence type="ECO:0000259" key="1">
    <source>
        <dbReference type="PROSITE" id="PS50112"/>
    </source>
</evidence>
<protein>
    <submittedName>
        <fullName evidence="3">PAS and ANTAR domain-containing protein</fullName>
    </submittedName>
</protein>
<proteinExistence type="predicted"/>
<dbReference type="InterPro" id="IPR005561">
    <property type="entry name" value="ANTAR"/>
</dbReference>
<dbReference type="Proteomes" id="UP001200110">
    <property type="component" value="Unassembled WGS sequence"/>
</dbReference>
<dbReference type="SMART" id="SM01012">
    <property type="entry name" value="ANTAR"/>
    <property type="match status" value="1"/>
</dbReference>
<feature type="domain" description="ANTAR" evidence="2">
    <location>
        <begin position="136"/>
        <end position="198"/>
    </location>
</feature>
<dbReference type="SUPFAM" id="SSF55785">
    <property type="entry name" value="PYP-like sensor domain (PAS domain)"/>
    <property type="match status" value="1"/>
</dbReference>
<dbReference type="Pfam" id="PF03861">
    <property type="entry name" value="ANTAR"/>
    <property type="match status" value="1"/>
</dbReference>
<dbReference type="InterPro" id="IPR036388">
    <property type="entry name" value="WH-like_DNA-bd_sf"/>
</dbReference>
<evidence type="ECO:0000313" key="3">
    <source>
        <dbReference type="EMBL" id="MCF8589229.1"/>
    </source>
</evidence>